<accession>A0ABD6FJT3</accession>
<comment type="caution">
    <text evidence="1">The sequence shown here is derived from an EMBL/GenBank/DDBJ whole genome shotgun (WGS) entry which is preliminary data.</text>
</comment>
<protein>
    <submittedName>
        <fullName evidence="1">Cell division protein FtsK</fullName>
    </submittedName>
</protein>
<dbReference type="GO" id="GO:0051301">
    <property type="term" value="P:cell division"/>
    <property type="evidence" value="ECO:0007669"/>
    <property type="project" value="UniProtKB-KW"/>
</dbReference>
<dbReference type="EMBL" id="QGUI02000406">
    <property type="protein sequence ID" value="MFO7194266.1"/>
    <property type="molecule type" value="Genomic_DNA"/>
</dbReference>
<keyword evidence="1" id="KW-0132">Cell division</keyword>
<organism evidence="1 2">
    <name type="scientific">Thermocrispum agreste</name>
    <dbReference type="NCBI Taxonomy" id="37925"/>
    <lineage>
        <taxon>Bacteria</taxon>
        <taxon>Bacillati</taxon>
        <taxon>Actinomycetota</taxon>
        <taxon>Actinomycetes</taxon>
        <taxon>Pseudonocardiales</taxon>
        <taxon>Pseudonocardiaceae</taxon>
        <taxon>Thermocrispum</taxon>
    </lineage>
</organism>
<proteinExistence type="predicted"/>
<evidence type="ECO:0000313" key="2">
    <source>
        <dbReference type="Proteomes" id="UP000249324"/>
    </source>
</evidence>
<keyword evidence="1" id="KW-0131">Cell cycle</keyword>
<dbReference type="Proteomes" id="UP000249324">
    <property type="component" value="Unassembled WGS sequence"/>
</dbReference>
<name>A0ABD6FJT3_9PSEU</name>
<evidence type="ECO:0000313" key="1">
    <source>
        <dbReference type="EMBL" id="MFO7194266.1"/>
    </source>
</evidence>
<reference evidence="1 2" key="1">
    <citation type="journal article" date="2021" name="BMC Genomics">
        <title>Genome-resolved metagenome and metatranscriptome analyses of thermophilic composting reveal key bacterial players and their metabolic interactions.</title>
        <authorList>
            <person name="Braga L.P.P."/>
            <person name="Pereira R.V."/>
            <person name="Martins L.F."/>
            <person name="Moura L.M.S."/>
            <person name="Sanchez F.B."/>
            <person name="Patane J.S.L."/>
            <person name="da Silva A.M."/>
            <person name="Setubal J.C."/>
        </authorList>
    </citation>
    <scope>NUCLEOTIDE SEQUENCE [LARGE SCALE GENOMIC DNA]</scope>
    <source>
        <strain evidence="1">ZC4RG45</strain>
    </source>
</reference>
<dbReference type="AlphaFoldDB" id="A0ABD6FJT3"/>
<gene>
    <name evidence="1" type="ORF">DIU77_018660</name>
</gene>
<feature type="non-terminal residue" evidence="1">
    <location>
        <position position="200"/>
    </location>
</feature>
<sequence length="200" mass="22286">MGREMKAAAWAARHPGAIALPSGVAASTIELGYAPTGGILGGAVLGMAAWYRAHPATFDTLAAPLLRGWRRRWTSYIGPRWSHALQDCELVRQHRKTGELLVPRVLRVRAYSQNVDTVYVKLVPGQHARQWEQQLPELAVALNVQRIAIERIKPRVIALIIERREPFTEVIDAPEMVHDPDAVDLTSVYVGETEQGGDWR</sequence>